<evidence type="ECO:0000256" key="6">
    <source>
        <dbReference type="ARBA" id="ARBA00022692"/>
    </source>
</evidence>
<evidence type="ECO:0000256" key="4">
    <source>
        <dbReference type="ARBA" id="ARBA00022448"/>
    </source>
</evidence>
<evidence type="ECO:0000256" key="8">
    <source>
        <dbReference type="ARBA" id="ARBA00023136"/>
    </source>
</evidence>
<comment type="subcellular location">
    <subcellularLocation>
        <location evidence="1">Cell membrane</location>
        <topology evidence="1">Multi-pass membrane protein</topology>
    </subcellularLocation>
</comment>
<proteinExistence type="inferred from homology"/>
<dbReference type="EMBL" id="CP003362">
    <property type="protein sequence ID" value="AGB48885.1"/>
    <property type="molecule type" value="Genomic_DNA"/>
</dbReference>
<evidence type="ECO:0000256" key="9">
    <source>
        <dbReference type="ARBA" id="ARBA00023251"/>
    </source>
</evidence>
<dbReference type="GO" id="GO:0042910">
    <property type="term" value="F:xenobiotic transmembrane transporter activity"/>
    <property type="evidence" value="ECO:0007669"/>
    <property type="project" value="InterPro"/>
</dbReference>
<feature type="transmembrane region" description="Helical" evidence="10">
    <location>
        <begin position="284"/>
        <end position="306"/>
    </location>
</feature>
<dbReference type="GeneID" id="14407760"/>
<dbReference type="PANTHER" id="PTHR43823">
    <property type="entry name" value="SPORULATION PROTEIN YKVU"/>
    <property type="match status" value="1"/>
</dbReference>
<feature type="transmembrane region" description="Helical" evidence="10">
    <location>
        <begin position="20"/>
        <end position="41"/>
    </location>
</feature>
<dbReference type="GO" id="GO:0015297">
    <property type="term" value="F:antiporter activity"/>
    <property type="evidence" value="ECO:0007669"/>
    <property type="project" value="InterPro"/>
</dbReference>
<keyword evidence="4" id="KW-0813">Transport</keyword>
<keyword evidence="6 10" id="KW-0812">Transmembrane</keyword>
<dbReference type="PIRSF" id="PIRSF006603">
    <property type="entry name" value="DinF"/>
    <property type="match status" value="1"/>
</dbReference>
<evidence type="ECO:0000256" key="7">
    <source>
        <dbReference type="ARBA" id="ARBA00022989"/>
    </source>
</evidence>
<evidence type="ECO:0000256" key="2">
    <source>
        <dbReference type="ARBA" id="ARBA00008417"/>
    </source>
</evidence>
<dbReference type="HOGENOM" id="CLU_012893_0_2_2"/>
<feature type="transmembrane region" description="Helical" evidence="10">
    <location>
        <begin position="93"/>
        <end position="116"/>
    </location>
</feature>
<feature type="transmembrane region" description="Helical" evidence="10">
    <location>
        <begin position="165"/>
        <end position="185"/>
    </location>
</feature>
<dbReference type="AlphaFoldDB" id="L0KW29"/>
<dbReference type="NCBIfam" id="TIGR00797">
    <property type="entry name" value="matE"/>
    <property type="match status" value="1"/>
</dbReference>
<dbReference type="InterPro" id="IPR051327">
    <property type="entry name" value="MATE_MepA_subfamily"/>
</dbReference>
<protein>
    <recommendedName>
        <fullName evidence="3">Multidrug export protein MepA</fullName>
    </recommendedName>
</protein>
<keyword evidence="8 10" id="KW-0472">Membrane</keyword>
<dbReference type="GO" id="GO:0046677">
    <property type="term" value="P:response to antibiotic"/>
    <property type="evidence" value="ECO:0007669"/>
    <property type="project" value="UniProtKB-KW"/>
</dbReference>
<keyword evidence="9" id="KW-0046">Antibiotic resistance</keyword>
<feature type="transmembrane region" description="Helical" evidence="10">
    <location>
        <begin position="417"/>
        <end position="437"/>
    </location>
</feature>
<feature type="transmembrane region" description="Helical" evidence="10">
    <location>
        <begin position="391"/>
        <end position="411"/>
    </location>
</feature>
<keyword evidence="5" id="KW-1003">Cell membrane</keyword>
<dbReference type="InterPro" id="IPR048279">
    <property type="entry name" value="MdtK-like"/>
</dbReference>
<dbReference type="RefSeq" id="WP_015324053.1">
    <property type="nucleotide sequence ID" value="NC_019977.1"/>
</dbReference>
<feature type="transmembrane region" description="Helical" evidence="10">
    <location>
        <begin position="318"/>
        <end position="338"/>
    </location>
</feature>
<evidence type="ECO:0000313" key="12">
    <source>
        <dbReference type="Proteomes" id="UP000010866"/>
    </source>
</evidence>
<accession>L0KW29</accession>
<evidence type="ECO:0000256" key="3">
    <source>
        <dbReference type="ARBA" id="ARBA00022106"/>
    </source>
</evidence>
<dbReference type="OrthoDB" id="214119at2157"/>
<evidence type="ECO:0000256" key="10">
    <source>
        <dbReference type="SAM" id="Phobius"/>
    </source>
</evidence>
<dbReference type="Pfam" id="PF01554">
    <property type="entry name" value="MatE"/>
    <property type="match status" value="2"/>
</dbReference>
<reference evidence="12" key="1">
    <citation type="submission" date="2012-02" db="EMBL/GenBank/DDBJ databases">
        <title>Complete sequence of chromosome of Methanomethylovorans hollandica DSM 15978.</title>
        <authorList>
            <person name="Lucas S."/>
            <person name="Copeland A."/>
            <person name="Lapidus A."/>
            <person name="Glavina del Rio T."/>
            <person name="Dalin E."/>
            <person name="Tice H."/>
            <person name="Bruce D."/>
            <person name="Goodwin L."/>
            <person name="Pitluck S."/>
            <person name="Peters L."/>
            <person name="Mikhailova N."/>
            <person name="Held B."/>
            <person name="Kyrpides N."/>
            <person name="Mavromatis K."/>
            <person name="Ivanova N."/>
            <person name="Brettin T."/>
            <person name="Detter J.C."/>
            <person name="Han C."/>
            <person name="Larimer F."/>
            <person name="Land M."/>
            <person name="Hauser L."/>
            <person name="Markowitz V."/>
            <person name="Cheng J.-F."/>
            <person name="Hugenholtz P."/>
            <person name="Woyke T."/>
            <person name="Wu D."/>
            <person name="Spring S."/>
            <person name="Schroeder M."/>
            <person name="Brambilla E."/>
            <person name="Klenk H.-P."/>
            <person name="Eisen J.A."/>
        </authorList>
    </citation>
    <scope>NUCLEOTIDE SEQUENCE [LARGE SCALE GENOMIC DNA]</scope>
    <source>
        <strain evidence="12">DSM 15978 / NBRC 107637 / DMS1</strain>
    </source>
</reference>
<dbReference type="STRING" id="867904.Metho_0628"/>
<evidence type="ECO:0000313" key="11">
    <source>
        <dbReference type="EMBL" id="AGB48885.1"/>
    </source>
</evidence>
<dbReference type="CDD" id="cd13143">
    <property type="entry name" value="MATE_MepA_like"/>
    <property type="match status" value="1"/>
</dbReference>
<evidence type="ECO:0000256" key="5">
    <source>
        <dbReference type="ARBA" id="ARBA00022475"/>
    </source>
</evidence>
<comment type="similarity">
    <text evidence="2">Belongs to the multi antimicrobial extrusion (MATE) (TC 2.A.66.1) family. MepA subfamily.</text>
</comment>
<feature type="transmembrane region" description="Helical" evidence="10">
    <location>
        <begin position="136"/>
        <end position="153"/>
    </location>
</feature>
<gene>
    <name evidence="11" type="ordered locus">Metho_0628</name>
</gene>
<keyword evidence="7 10" id="KW-1133">Transmembrane helix</keyword>
<feature type="transmembrane region" description="Helical" evidence="10">
    <location>
        <begin position="191"/>
        <end position="212"/>
    </location>
</feature>
<dbReference type="InterPro" id="IPR002528">
    <property type="entry name" value="MATE_fam"/>
</dbReference>
<feature type="transmembrane region" description="Helical" evidence="10">
    <location>
        <begin position="358"/>
        <end position="379"/>
    </location>
</feature>
<dbReference type="GO" id="GO:0005886">
    <property type="term" value="C:plasma membrane"/>
    <property type="evidence" value="ECO:0007669"/>
    <property type="project" value="UniProtKB-SubCell"/>
</dbReference>
<feature type="transmembrane region" description="Helical" evidence="10">
    <location>
        <begin position="53"/>
        <end position="72"/>
    </location>
</feature>
<feature type="transmembrane region" description="Helical" evidence="10">
    <location>
        <begin position="246"/>
        <end position="264"/>
    </location>
</feature>
<dbReference type="Proteomes" id="UP000010866">
    <property type="component" value="Chromosome"/>
</dbReference>
<sequence length="453" mass="49483">MVTEEQLRSESIWKLFQRFVFPAIVGILVAGVQTIIDGYFIGNGVGSQGLAGVTLAFPVVMCIVALGVMMGMGSSSLVALELGRSNRYKAGKIVANVFPLVFVVAVVVTIAGLAFGDSLLSLFAAPAVVQDMAHDYLYAIFIGSVFFLLTITLDPLVRNDGYPMVSMNIMVISVLINLVLDYVFVMRMDMGVTGAAIATVIAFAVSAVRLTLHFFSSKAGLRISFSNMMFELQTVKRIMEAGLPSFAMQISVSILSFAHNFVLLQYGSDADVSAYGIMGYSFSIFYMLFEGIALGVQPIIGFNYGAGLYSRVRSTLKLAIATCVAVGALGFVLFFLFPEKVVQFFTPDDPFLLEVTVGGMRIFVLSLVVQGVVVVNATYFQSINRVRSALFIHMGKIFIFLLPLLFTLPLVFGLKGIWFATPAADYLMFFIVMIMLAEELKELQDENKACDYN</sequence>
<dbReference type="PANTHER" id="PTHR43823:SF3">
    <property type="entry name" value="MULTIDRUG EXPORT PROTEIN MEPA"/>
    <property type="match status" value="1"/>
</dbReference>
<organism evidence="11 12">
    <name type="scientific">Methanomethylovorans hollandica (strain DSM 15978 / NBRC 107637 / DMS1)</name>
    <dbReference type="NCBI Taxonomy" id="867904"/>
    <lineage>
        <taxon>Archaea</taxon>
        <taxon>Methanobacteriati</taxon>
        <taxon>Methanobacteriota</taxon>
        <taxon>Stenosarchaea group</taxon>
        <taxon>Methanomicrobia</taxon>
        <taxon>Methanosarcinales</taxon>
        <taxon>Methanosarcinaceae</taxon>
        <taxon>Methanomethylovorans</taxon>
    </lineage>
</organism>
<dbReference type="KEGG" id="mhz:Metho_0628"/>
<evidence type="ECO:0000256" key="1">
    <source>
        <dbReference type="ARBA" id="ARBA00004651"/>
    </source>
</evidence>
<keyword evidence="12" id="KW-1185">Reference proteome</keyword>
<dbReference type="InterPro" id="IPR045070">
    <property type="entry name" value="MATE_MepA-like"/>
</dbReference>
<name>L0KW29_METHD</name>